<evidence type="ECO:0000313" key="3">
    <source>
        <dbReference type="EMBL" id="VFK55850.1"/>
    </source>
</evidence>
<dbReference type="InterPro" id="IPR036424">
    <property type="entry name" value="UPP_synth-like_sf"/>
</dbReference>
<feature type="binding site" evidence="2">
    <location>
        <begin position="69"/>
        <end position="71"/>
    </location>
    <ligand>
        <name>substrate</name>
    </ligand>
</feature>
<dbReference type="GO" id="GO:0008834">
    <property type="term" value="F:ditrans,polycis-undecaprenyl-diphosphate synthase [(2E,6E)-farnesyl-diphosphate specific] activity"/>
    <property type="evidence" value="ECO:0007669"/>
    <property type="project" value="UniProtKB-UniRule"/>
</dbReference>
<feature type="active site" description="Proton acceptor" evidence="2">
    <location>
        <position position="72"/>
    </location>
</feature>
<keyword evidence="2" id="KW-0961">Cell wall biogenesis/degradation</keyword>
<feature type="binding site" evidence="2">
    <location>
        <position position="37"/>
    </location>
    <ligand>
        <name>substrate</name>
    </ligand>
</feature>
<comment type="cofactor">
    <cofactor evidence="2">
        <name>Mg(2+)</name>
        <dbReference type="ChEBI" id="CHEBI:18420"/>
    </cofactor>
    <text evidence="2">Binds 2 magnesium ions per subunit.</text>
</comment>
<dbReference type="Gene3D" id="3.40.1180.10">
    <property type="entry name" value="Decaprenyl diphosphate synthase-like"/>
    <property type="match status" value="1"/>
</dbReference>
<comment type="subunit">
    <text evidence="2">Homodimer.</text>
</comment>
<keyword evidence="2" id="KW-0460">Magnesium</keyword>
<proteinExistence type="inferred from homology"/>
<dbReference type="InterPro" id="IPR001441">
    <property type="entry name" value="UPP_synth-like"/>
</dbReference>
<comment type="catalytic activity">
    <reaction evidence="2">
        <text>8 isopentenyl diphosphate + (2E,6E)-farnesyl diphosphate = di-trans,octa-cis-undecaprenyl diphosphate + 8 diphosphate</text>
        <dbReference type="Rhea" id="RHEA:27551"/>
        <dbReference type="ChEBI" id="CHEBI:33019"/>
        <dbReference type="ChEBI" id="CHEBI:58405"/>
        <dbReference type="ChEBI" id="CHEBI:128769"/>
        <dbReference type="ChEBI" id="CHEBI:175763"/>
        <dbReference type="EC" id="2.5.1.31"/>
    </reaction>
</comment>
<dbReference type="PROSITE" id="PS01066">
    <property type="entry name" value="UPP_SYNTHASE"/>
    <property type="match status" value="1"/>
</dbReference>
<accession>A0A451A768</accession>
<gene>
    <name evidence="2" type="primary">uppS</name>
    <name evidence="4" type="ORF">BECKTUN1418E_GA0071001_10732</name>
    <name evidence="3" type="ORF">BECKTUN1418F_GA0071002_10762</name>
</gene>
<dbReference type="InterPro" id="IPR018520">
    <property type="entry name" value="UPP_synth-like_CS"/>
</dbReference>
<dbReference type="PANTHER" id="PTHR10291:SF0">
    <property type="entry name" value="DEHYDRODOLICHYL DIPHOSPHATE SYNTHASE 2"/>
    <property type="match status" value="1"/>
</dbReference>
<dbReference type="PANTHER" id="PTHR10291">
    <property type="entry name" value="DEHYDRODOLICHYL DIPHOSPHATE SYNTHASE FAMILY MEMBER"/>
    <property type="match status" value="1"/>
</dbReference>
<dbReference type="NCBIfam" id="NF011405">
    <property type="entry name" value="PRK14830.1"/>
    <property type="match status" value="1"/>
</dbReference>
<feature type="binding site" evidence="2">
    <location>
        <position position="24"/>
    </location>
    <ligand>
        <name>Mg(2+)</name>
        <dbReference type="ChEBI" id="CHEBI:18420"/>
    </ligand>
</feature>
<feature type="active site" evidence="2">
    <location>
        <position position="24"/>
    </location>
</feature>
<keyword evidence="2" id="KW-0573">Peptidoglycan synthesis</keyword>
<evidence type="ECO:0000256" key="2">
    <source>
        <dbReference type="HAMAP-Rule" id="MF_01139"/>
    </source>
</evidence>
<dbReference type="GO" id="GO:0005829">
    <property type="term" value="C:cytosol"/>
    <property type="evidence" value="ECO:0007669"/>
    <property type="project" value="TreeGrafter"/>
</dbReference>
<keyword evidence="2" id="KW-0479">Metal-binding</keyword>
<sequence length="260" mass="29646">MPISFDKSPPADPKIPRHIAIIMDGNGRWAIHRCLPRIAGHRAGVDAVRRVVRICGEKGIEVLTLFAFSSENWQRPHEEVGLLMNLFMSALEQEIKKLHQHNVRLRIIGERSAFSVELQQVIEESERITCDNTGLNLVIAANYGGRWDLSQAVRSIAYRVAQGQLNPENIGPETIRLHLCLHDLPEPDLFIRTSGEKRISNFLLWQIAYTELYFTDILWPDFDRGALEEALAFYASRQRRFGQTGEQVICDAFNNVHGFS</sequence>
<dbReference type="AlphaFoldDB" id="A0A451A768"/>
<feature type="binding site" evidence="2">
    <location>
        <position position="73"/>
    </location>
    <ligand>
        <name>substrate</name>
    </ligand>
</feature>
<protein>
    <recommendedName>
        <fullName evidence="2">Ditrans,polycis-undecaprenyl-diphosphate synthase ((2E,6E)-farnesyl-diphosphate specific)</fullName>
        <ecNumber evidence="2">2.5.1.31</ecNumber>
    </recommendedName>
    <alternativeName>
        <fullName evidence="2">Ditrans,polycis-undecaprenylcistransferase</fullName>
    </alternativeName>
    <alternativeName>
        <fullName evidence="2">Undecaprenyl diphosphate synthase</fullName>
        <shortName evidence="2">UDS</shortName>
    </alternativeName>
    <alternativeName>
        <fullName evidence="2">Undecaprenyl pyrophosphate synthase</fullName>
        <shortName evidence="2">UPP synthase</shortName>
    </alternativeName>
</protein>
<dbReference type="GO" id="GO:0008360">
    <property type="term" value="P:regulation of cell shape"/>
    <property type="evidence" value="ECO:0007669"/>
    <property type="project" value="UniProtKB-KW"/>
</dbReference>
<keyword evidence="2" id="KW-0133">Cell shape</keyword>
<feature type="binding site" evidence="2">
    <location>
        <position position="192"/>
    </location>
    <ligand>
        <name>substrate</name>
    </ligand>
</feature>
<dbReference type="GO" id="GO:0016094">
    <property type="term" value="P:polyprenol biosynthetic process"/>
    <property type="evidence" value="ECO:0007669"/>
    <property type="project" value="TreeGrafter"/>
</dbReference>
<name>A0A451A768_9GAMM</name>
<evidence type="ECO:0000313" key="4">
    <source>
        <dbReference type="EMBL" id="VFK61886.1"/>
    </source>
</evidence>
<feature type="binding site" evidence="2">
    <location>
        <position position="41"/>
    </location>
    <ligand>
        <name>substrate</name>
    </ligand>
</feature>
<dbReference type="HAMAP" id="MF_01139">
    <property type="entry name" value="ISPT"/>
    <property type="match status" value="1"/>
</dbReference>
<dbReference type="EC" id="2.5.1.31" evidence="2"/>
<comment type="function">
    <text evidence="2">Catalyzes the sequential condensation of isopentenyl diphosphate (IPP) with (2E,6E)-farnesyl diphosphate (E,E-FPP) to yield (2Z,6Z,10Z,14Z,18Z,22Z,26Z,30Z,34E,38E)-undecaprenyl diphosphate (di-trans,octa-cis-UPP). UPP is the precursor of glycosyl carrier lipid in the biosynthesis of bacterial cell wall polysaccharide components such as peptidoglycan and lipopolysaccharide.</text>
</comment>
<dbReference type="Pfam" id="PF01255">
    <property type="entry name" value="Prenyltransf"/>
    <property type="match status" value="1"/>
</dbReference>
<organism evidence="4">
    <name type="scientific">Candidatus Kentrum sp. TUN</name>
    <dbReference type="NCBI Taxonomy" id="2126343"/>
    <lineage>
        <taxon>Bacteria</taxon>
        <taxon>Pseudomonadati</taxon>
        <taxon>Pseudomonadota</taxon>
        <taxon>Gammaproteobacteria</taxon>
        <taxon>Candidatus Kentrum</taxon>
    </lineage>
</organism>
<feature type="binding site" evidence="2">
    <location>
        <position position="75"/>
    </location>
    <ligand>
        <name>substrate</name>
    </ligand>
</feature>
<evidence type="ECO:0000256" key="1">
    <source>
        <dbReference type="ARBA" id="ARBA00022679"/>
    </source>
</evidence>
<dbReference type="EMBL" id="CAADFY010000076">
    <property type="protein sequence ID" value="VFK55850.1"/>
    <property type="molecule type" value="Genomic_DNA"/>
</dbReference>
<feature type="binding site" evidence="2">
    <location>
        <position position="211"/>
    </location>
    <ligand>
        <name>Mg(2+)</name>
        <dbReference type="ChEBI" id="CHEBI:18420"/>
    </ligand>
</feature>
<dbReference type="GO" id="GO:0000287">
    <property type="term" value="F:magnesium ion binding"/>
    <property type="evidence" value="ECO:0007669"/>
    <property type="project" value="UniProtKB-UniRule"/>
</dbReference>
<dbReference type="GO" id="GO:0071555">
    <property type="term" value="P:cell wall organization"/>
    <property type="evidence" value="ECO:0007669"/>
    <property type="project" value="UniProtKB-KW"/>
</dbReference>
<dbReference type="EMBL" id="CAADFV010000073">
    <property type="protein sequence ID" value="VFK61886.1"/>
    <property type="molecule type" value="Genomic_DNA"/>
</dbReference>
<keyword evidence="1 2" id="KW-0808">Transferase</keyword>
<dbReference type="FunFam" id="3.40.1180.10:FF:000001">
    <property type="entry name" value="(2E,6E)-farnesyl-diphosphate-specific ditrans,polycis-undecaprenyl-diphosphate synthase"/>
    <property type="match status" value="1"/>
</dbReference>
<feature type="binding site" evidence="2">
    <location>
        <begin position="198"/>
        <end position="200"/>
    </location>
    <ligand>
        <name>substrate</name>
    </ligand>
</feature>
<dbReference type="CDD" id="cd00475">
    <property type="entry name" value="Cis_IPPS"/>
    <property type="match status" value="1"/>
</dbReference>
<reference evidence="4" key="1">
    <citation type="submission" date="2019-02" db="EMBL/GenBank/DDBJ databases">
        <authorList>
            <person name="Gruber-Vodicka R. H."/>
            <person name="Seah K. B. B."/>
        </authorList>
    </citation>
    <scope>NUCLEOTIDE SEQUENCE</scope>
    <source>
        <strain evidence="4">BECK_BY2</strain>
        <strain evidence="3">BECK_BY3</strain>
    </source>
</reference>
<feature type="binding site" evidence="2">
    <location>
        <begin position="25"/>
        <end position="28"/>
    </location>
    <ligand>
        <name>substrate</name>
    </ligand>
</feature>
<dbReference type="SUPFAM" id="SSF64005">
    <property type="entry name" value="Undecaprenyl diphosphate synthase"/>
    <property type="match status" value="1"/>
</dbReference>
<dbReference type="NCBIfam" id="TIGR00055">
    <property type="entry name" value="uppS"/>
    <property type="match status" value="1"/>
</dbReference>
<feature type="binding site" evidence="2">
    <location>
        <position position="29"/>
    </location>
    <ligand>
        <name>substrate</name>
    </ligand>
</feature>
<dbReference type="GO" id="GO:0009252">
    <property type="term" value="P:peptidoglycan biosynthetic process"/>
    <property type="evidence" value="ECO:0007669"/>
    <property type="project" value="UniProtKB-UniRule"/>
</dbReference>
<comment type="similarity">
    <text evidence="2">Belongs to the UPP synthase family.</text>
</comment>